<dbReference type="Gene3D" id="3.30.530.20">
    <property type="match status" value="2"/>
</dbReference>
<dbReference type="STRING" id="218821.SAMN05421837_103377"/>
<dbReference type="AlphaFoldDB" id="A0A1H5QMD0"/>
<dbReference type="EMBL" id="FNUJ01000003">
    <property type="protein sequence ID" value="SEF26528.1"/>
    <property type="molecule type" value="Genomic_DNA"/>
</dbReference>
<dbReference type="RefSeq" id="WP_086672715.1">
    <property type="nucleotide sequence ID" value="NZ_FNUJ01000003.1"/>
</dbReference>
<protein>
    <submittedName>
        <fullName evidence="1">Aromatase</fullName>
    </submittedName>
</protein>
<name>A0A1H5QMD0_9PSEU</name>
<dbReference type="InterPro" id="IPR019587">
    <property type="entry name" value="Polyketide_cyclase/dehydratase"/>
</dbReference>
<proteinExistence type="predicted"/>
<dbReference type="Proteomes" id="UP000198878">
    <property type="component" value="Unassembled WGS sequence"/>
</dbReference>
<evidence type="ECO:0000313" key="1">
    <source>
        <dbReference type="EMBL" id="SEF26528.1"/>
    </source>
</evidence>
<dbReference type="InterPro" id="IPR023393">
    <property type="entry name" value="START-like_dom_sf"/>
</dbReference>
<keyword evidence="2" id="KW-1185">Reference proteome</keyword>
<dbReference type="SUPFAM" id="SSF55961">
    <property type="entry name" value="Bet v1-like"/>
    <property type="match status" value="2"/>
</dbReference>
<organism evidence="1 2">
    <name type="scientific">Amycolatopsis pretoriensis</name>
    <dbReference type="NCBI Taxonomy" id="218821"/>
    <lineage>
        <taxon>Bacteria</taxon>
        <taxon>Bacillati</taxon>
        <taxon>Actinomycetota</taxon>
        <taxon>Actinomycetes</taxon>
        <taxon>Pseudonocardiales</taxon>
        <taxon>Pseudonocardiaceae</taxon>
        <taxon>Amycolatopsis</taxon>
    </lineage>
</organism>
<dbReference type="CDD" id="cd08861">
    <property type="entry name" value="OtcD1_ARO-CYC_like"/>
    <property type="match status" value="2"/>
</dbReference>
<accession>A0A1H5QMD0</accession>
<gene>
    <name evidence="1" type="ORF">SAMN05421837_103377</name>
</gene>
<reference evidence="2" key="1">
    <citation type="submission" date="2016-10" db="EMBL/GenBank/DDBJ databases">
        <authorList>
            <person name="Varghese N."/>
            <person name="Submissions S."/>
        </authorList>
    </citation>
    <scope>NUCLEOTIDE SEQUENCE [LARGE SCALE GENOMIC DNA]</scope>
    <source>
        <strain evidence="2">DSM 44654</strain>
    </source>
</reference>
<sequence length="312" mass="34581">MTLSGRHGTQHEITVAAAAGSVYRLLADVRQWPHVFPPTVHVDRLEGDERTERIRIWATANGVVKNWISRRDLFPEELRIAFRQEVSAAPIASMGGEWIIGTTGDGQSRVRLVHDYEAVSPEEVAWIEETVDRNSRAELEALRTHLEAARAGEELAFSFEDTVEVDGGAQDVYDFIDRADLWPERLPHVAKVKLVREPDGVQTLEMDTRAHGATHTTKSYRVPLPNHCLAYKQVTLPSLLSVHTGCWTVAPRDGGVTVSSQHTVVLDAGNIAPVLGEDAAVSDARKHVQDALSGNSRVTLEHAKQYAEARRR</sequence>
<dbReference type="OrthoDB" id="3419705at2"/>
<evidence type="ECO:0000313" key="2">
    <source>
        <dbReference type="Proteomes" id="UP000198878"/>
    </source>
</evidence>
<dbReference type="Pfam" id="PF10604">
    <property type="entry name" value="Polyketide_cyc2"/>
    <property type="match status" value="2"/>
</dbReference>